<feature type="domain" description="DUF7973" evidence="2">
    <location>
        <begin position="201"/>
        <end position="310"/>
    </location>
</feature>
<dbReference type="RefSeq" id="WP_090242610.1">
    <property type="nucleotide sequence ID" value="NZ_FNOU01000001.1"/>
</dbReference>
<dbReference type="AlphaFoldDB" id="A0A1H3B1E3"/>
<dbReference type="InterPro" id="IPR058279">
    <property type="entry name" value="DUF7973"/>
</dbReference>
<feature type="transmembrane region" description="Helical" evidence="1">
    <location>
        <begin position="170"/>
        <end position="194"/>
    </location>
</feature>
<name>A0A1H3B1E3_EUBBA</name>
<keyword evidence="1" id="KW-1133">Transmembrane helix</keyword>
<keyword evidence="1" id="KW-0472">Membrane</keyword>
<dbReference type="STRING" id="1528.SAMN04488579_101233"/>
<dbReference type="EMBL" id="FNOU01000001">
    <property type="protein sequence ID" value="SDX34879.1"/>
    <property type="molecule type" value="Genomic_DNA"/>
</dbReference>
<dbReference type="Proteomes" id="UP000199652">
    <property type="component" value="Unassembled WGS sequence"/>
</dbReference>
<dbReference type="OrthoDB" id="4484645at2"/>
<gene>
    <name evidence="3" type="ORF">SAMN04488579_101233</name>
</gene>
<protein>
    <recommendedName>
        <fullName evidence="2">DUF7973 domain-containing protein</fullName>
    </recommendedName>
</protein>
<evidence type="ECO:0000259" key="2">
    <source>
        <dbReference type="Pfam" id="PF25928"/>
    </source>
</evidence>
<feature type="transmembrane region" description="Helical" evidence="1">
    <location>
        <begin position="294"/>
        <end position="316"/>
    </location>
</feature>
<feature type="transmembrane region" description="Helical" evidence="1">
    <location>
        <begin position="246"/>
        <end position="274"/>
    </location>
</feature>
<sequence length="317" mass="32326">MDFTMLITAFGGGLLAAAIGGVPSFVFTGLTVLAAVFGGEAGAPIVSFISFGSFFGPHVAFGGAVAAAAYAKQKGVLDNGQDIVTPLFQTQDPMVLVMGGVFGIIGFVIQWLLSAVLGGMVFGLVGWTDTVALTVVISGILVRLIFTKSGVIGKYDGAEPRKFFPSGQRLSFLIVVGLGIGVAIGGAAASLGLLAADGDAAALALFSNIGVIGFGIAAVSLAFLCMGLPLEGYHHVILPAGTTAMLLFMATLNPFVAVIGGAVMGVITSVWGEVMGMTFNSYADSHIDPPACTIWVWQLVNFCLLAMMFPAAGVFAA</sequence>
<feature type="transmembrane region" description="Helical" evidence="1">
    <location>
        <begin position="92"/>
        <end position="113"/>
    </location>
</feature>
<reference evidence="4" key="1">
    <citation type="submission" date="2016-10" db="EMBL/GenBank/DDBJ databases">
        <authorList>
            <person name="Varghese N."/>
            <person name="Submissions S."/>
        </authorList>
    </citation>
    <scope>NUCLEOTIDE SEQUENCE [LARGE SCALE GENOMIC DNA]</scope>
    <source>
        <strain evidence="4">VPI 5359</strain>
    </source>
</reference>
<feature type="transmembrane region" description="Helical" evidence="1">
    <location>
        <begin position="200"/>
        <end position="225"/>
    </location>
</feature>
<keyword evidence="1" id="KW-0812">Transmembrane</keyword>
<feature type="transmembrane region" description="Helical" evidence="1">
    <location>
        <begin position="119"/>
        <end position="146"/>
    </location>
</feature>
<proteinExistence type="predicted"/>
<evidence type="ECO:0000313" key="4">
    <source>
        <dbReference type="Proteomes" id="UP000199652"/>
    </source>
</evidence>
<dbReference type="Pfam" id="PF25928">
    <property type="entry name" value="DUF7973"/>
    <property type="match status" value="2"/>
</dbReference>
<evidence type="ECO:0000313" key="3">
    <source>
        <dbReference type="EMBL" id="SDX34879.1"/>
    </source>
</evidence>
<organism evidence="3 4">
    <name type="scientific">Eubacterium barkeri</name>
    <name type="common">Clostridium barkeri</name>
    <dbReference type="NCBI Taxonomy" id="1528"/>
    <lineage>
        <taxon>Bacteria</taxon>
        <taxon>Bacillati</taxon>
        <taxon>Bacillota</taxon>
        <taxon>Clostridia</taxon>
        <taxon>Eubacteriales</taxon>
        <taxon>Eubacteriaceae</taxon>
        <taxon>Eubacterium</taxon>
    </lineage>
</organism>
<feature type="domain" description="DUF7973" evidence="2">
    <location>
        <begin position="2"/>
        <end position="155"/>
    </location>
</feature>
<accession>A0A1H3B1E3</accession>
<evidence type="ECO:0000256" key="1">
    <source>
        <dbReference type="SAM" id="Phobius"/>
    </source>
</evidence>
<feature type="transmembrane region" description="Helical" evidence="1">
    <location>
        <begin position="44"/>
        <end position="71"/>
    </location>
</feature>
<keyword evidence="4" id="KW-1185">Reference proteome</keyword>